<evidence type="ECO:0000256" key="1">
    <source>
        <dbReference type="ARBA" id="ARBA00004571"/>
    </source>
</evidence>
<dbReference type="InterPro" id="IPR037066">
    <property type="entry name" value="Plug_dom_sf"/>
</dbReference>
<dbReference type="Pfam" id="PF07715">
    <property type="entry name" value="Plug"/>
    <property type="match status" value="1"/>
</dbReference>
<dbReference type="AlphaFoldDB" id="A0A1V9GAS6"/>
<name>A0A1V9GAS6_9BACT</name>
<protein>
    <recommendedName>
        <fullName evidence="8">TonB-dependent receptor plug domain-containing protein</fullName>
    </recommendedName>
</protein>
<dbReference type="STRING" id="550983.A4R26_11495"/>
<sequence length="1084" mass="121200">MNIALMLTLTLFVLSFKSPNQTIHDRVTINVTNADFEQVLEEIKRQTGYSFNYDRAILQIVGKVTLHEKNVKVKTVLEKCFRNKPLTCEFDPTVITITKIESRNNSKRKPQVKIPFKAVNEDGETLQEYEVKVWNNSKIVYSQVRGNDLYLPDSNARIIVSAPGYHTVDTIVNIVPQIPLLTLSLKPDHRALDVIIKLGYGKTTRRLNTSNVTKISAKEFQTPIWNGFPSLLSGRVPGLLVTQTNGLPSSFIKTQVQGQSSIGTKRGRLPLNDPLYVIDGVPFAANNNSLQVLSSGSALGSYGRSPLVNVDVNDIESVEVLKDADGTAIYGSRGAKGVVLITSKQGKPGSLSISADIQTGIGTLTRRPKMLNTEQYIQMRQEALRNDNQSLSSTDKDLLLLDASQYIDFNKVLLGSSAKSQYAGISISSGSKNIHYYLSGNYHQQTTVFPGNLGEDRGNLHFRITYKSPNRRLTTTWSGSYCNDATSLILTDLTTTLILPPHSPQLFDGTGKLNWGHPSFPYSNPLALLYQPYCARTENSLASLFLNYRISSNLTIKATIGYNKIGSSETSIIPIKSLNPYNAGDTGTAFFGESAYKSFIAEPQLEYYQYLGKGKLTVLIGSSFQKIINNNSRYTASGYTNDDDYRNPTAAANINYAPPLQNKYSYRAMFGRVSYIWSDKYIANFTSRIEASDRQEWTTRIGQFGAIGIGWIFTNEPFLIEKSQYLSFGKIRASVGTTGGDPIGDYQYFDGLSRNSSNTSNNDHSKLEWEKTWKLNCGLELGLFQDRMYFSVDYFRNRSSNQLITMPSRNGSNSSIVTNWPAIVQNSGFEFVLQFKSDDKKKFGWSTNVALTIPRNKLISFPELQDSPYKLLFKEGESLTMQQGYHSLGVNPNNGIFSFEDKNGDQKLNFSDDYSMSGNLDPKAYGGLSLNLSYKNWHLGSLLEGRIQQGYSYIYKIYKIAPPGTAMANQPTQVLNRWQKPGDKSVFQLYTTGSNSLAYDAYQNMQQSDARFADASFIRVKNITLSFDFPPKWLLKPHLKSASLYFQATNSAVITKYKLMDPETQELNSLPPLKTYVLGVHLSL</sequence>
<evidence type="ECO:0000256" key="4">
    <source>
        <dbReference type="ARBA" id="ARBA00022692"/>
    </source>
</evidence>
<dbReference type="InterPro" id="IPR012910">
    <property type="entry name" value="Plug_dom"/>
</dbReference>
<dbReference type="SUPFAM" id="SSF56935">
    <property type="entry name" value="Porins"/>
    <property type="match status" value="1"/>
</dbReference>
<evidence type="ECO:0000256" key="6">
    <source>
        <dbReference type="ARBA" id="ARBA00023237"/>
    </source>
</evidence>
<comment type="caution">
    <text evidence="9">The sequence shown here is derived from an EMBL/GenBank/DDBJ whole genome shotgun (WGS) entry which is preliminary data.</text>
</comment>
<feature type="domain" description="TonB-dependent receptor plug" evidence="8">
    <location>
        <begin position="209"/>
        <end position="338"/>
    </location>
</feature>
<evidence type="ECO:0000256" key="5">
    <source>
        <dbReference type="ARBA" id="ARBA00023136"/>
    </source>
</evidence>
<dbReference type="OrthoDB" id="9817000at2"/>
<keyword evidence="4 7" id="KW-0812">Transmembrane</keyword>
<dbReference type="PROSITE" id="PS52016">
    <property type="entry name" value="TONB_DEPENDENT_REC_3"/>
    <property type="match status" value="1"/>
</dbReference>
<keyword evidence="10" id="KW-1185">Reference proteome</keyword>
<evidence type="ECO:0000256" key="2">
    <source>
        <dbReference type="ARBA" id="ARBA00022448"/>
    </source>
</evidence>
<dbReference type="EMBL" id="LWBP01000013">
    <property type="protein sequence ID" value="OQP67680.1"/>
    <property type="molecule type" value="Genomic_DNA"/>
</dbReference>
<comment type="subcellular location">
    <subcellularLocation>
        <location evidence="1 7">Cell outer membrane</location>
        <topology evidence="1 7">Multi-pass membrane protein</topology>
    </subcellularLocation>
</comment>
<evidence type="ECO:0000313" key="10">
    <source>
        <dbReference type="Proteomes" id="UP000192276"/>
    </source>
</evidence>
<evidence type="ECO:0000256" key="3">
    <source>
        <dbReference type="ARBA" id="ARBA00022452"/>
    </source>
</evidence>
<dbReference type="RefSeq" id="WP_081160877.1">
    <property type="nucleotide sequence ID" value="NZ_LWBP01000013.1"/>
</dbReference>
<evidence type="ECO:0000313" key="9">
    <source>
        <dbReference type="EMBL" id="OQP67680.1"/>
    </source>
</evidence>
<keyword evidence="2 7" id="KW-0813">Transport</keyword>
<dbReference type="GO" id="GO:0009279">
    <property type="term" value="C:cell outer membrane"/>
    <property type="evidence" value="ECO:0007669"/>
    <property type="project" value="UniProtKB-SubCell"/>
</dbReference>
<dbReference type="Gene3D" id="2.40.170.20">
    <property type="entry name" value="TonB-dependent receptor, beta-barrel domain"/>
    <property type="match status" value="1"/>
</dbReference>
<dbReference type="NCBIfam" id="TIGR04057">
    <property type="entry name" value="SusC_RagA_signa"/>
    <property type="match status" value="1"/>
</dbReference>
<proteinExistence type="inferred from homology"/>
<dbReference type="InterPro" id="IPR023997">
    <property type="entry name" value="TonB-dep_OMP_SusC/RagA_CS"/>
</dbReference>
<accession>A0A1V9GAS6</accession>
<keyword evidence="5 7" id="KW-0472">Membrane</keyword>
<dbReference type="NCBIfam" id="TIGR04056">
    <property type="entry name" value="OMP_RagA_SusC"/>
    <property type="match status" value="1"/>
</dbReference>
<reference evidence="10" key="1">
    <citation type="submission" date="2016-04" db="EMBL/GenBank/DDBJ databases">
        <authorList>
            <person name="Chen L."/>
            <person name="Zhuang W."/>
            <person name="Wang G."/>
        </authorList>
    </citation>
    <scope>NUCLEOTIDE SEQUENCE [LARGE SCALE GENOMIC DNA]</scope>
    <source>
        <strain evidence="10">208</strain>
    </source>
</reference>
<keyword evidence="3 7" id="KW-1134">Transmembrane beta strand</keyword>
<evidence type="ECO:0000259" key="8">
    <source>
        <dbReference type="Pfam" id="PF07715"/>
    </source>
</evidence>
<dbReference type="Proteomes" id="UP000192276">
    <property type="component" value="Unassembled WGS sequence"/>
</dbReference>
<organism evidence="9 10">
    <name type="scientific">Niastella populi</name>
    <dbReference type="NCBI Taxonomy" id="550983"/>
    <lineage>
        <taxon>Bacteria</taxon>
        <taxon>Pseudomonadati</taxon>
        <taxon>Bacteroidota</taxon>
        <taxon>Chitinophagia</taxon>
        <taxon>Chitinophagales</taxon>
        <taxon>Chitinophagaceae</taxon>
        <taxon>Niastella</taxon>
    </lineage>
</organism>
<gene>
    <name evidence="9" type="ORF">A4R26_11495</name>
</gene>
<keyword evidence="6 7" id="KW-0998">Cell outer membrane</keyword>
<dbReference type="InterPro" id="IPR039426">
    <property type="entry name" value="TonB-dep_rcpt-like"/>
</dbReference>
<dbReference type="InterPro" id="IPR023996">
    <property type="entry name" value="TonB-dep_OMP_SusC/RagA"/>
</dbReference>
<dbReference type="InterPro" id="IPR036942">
    <property type="entry name" value="Beta-barrel_TonB_sf"/>
</dbReference>
<dbReference type="Gene3D" id="2.170.130.10">
    <property type="entry name" value="TonB-dependent receptor, plug domain"/>
    <property type="match status" value="1"/>
</dbReference>
<evidence type="ECO:0000256" key="7">
    <source>
        <dbReference type="PROSITE-ProRule" id="PRU01360"/>
    </source>
</evidence>
<comment type="similarity">
    <text evidence="7">Belongs to the TonB-dependent receptor family.</text>
</comment>